<dbReference type="AlphaFoldDB" id="B3C769"/>
<name>B3C769_9BACE</name>
<reference evidence="1 2" key="1">
    <citation type="submission" date="2008-04" db="EMBL/GenBank/DDBJ databases">
        <title>Draft genome sequence of Bacteroides intestinalis (DSM 17393).</title>
        <authorList>
            <person name="Sudarsanam P."/>
            <person name="Ley R."/>
            <person name="Guruge J."/>
            <person name="Turnbaugh P.J."/>
            <person name="Mahowald M."/>
            <person name="Liep D."/>
            <person name="Gordon J."/>
        </authorList>
    </citation>
    <scope>NUCLEOTIDE SEQUENCE [LARGE SCALE GENOMIC DNA]</scope>
    <source>
        <strain evidence="1 2">DSM 17393</strain>
    </source>
</reference>
<reference evidence="1 2" key="2">
    <citation type="submission" date="2008-04" db="EMBL/GenBank/DDBJ databases">
        <authorList>
            <person name="Fulton L."/>
            <person name="Clifton S."/>
            <person name="Fulton B."/>
            <person name="Xu J."/>
            <person name="Minx P."/>
            <person name="Pepin K.H."/>
            <person name="Johnson M."/>
            <person name="Thiruvilangam P."/>
            <person name="Bhonagiri V."/>
            <person name="Nash W.E."/>
            <person name="Mardis E.R."/>
            <person name="Wilson R.K."/>
        </authorList>
    </citation>
    <scope>NUCLEOTIDE SEQUENCE [LARGE SCALE GENOMIC DNA]</scope>
    <source>
        <strain evidence="1 2">DSM 17393</strain>
    </source>
</reference>
<comment type="caution">
    <text evidence="1">The sequence shown here is derived from an EMBL/GenBank/DDBJ whole genome shotgun (WGS) entry which is preliminary data.</text>
</comment>
<evidence type="ECO:0000313" key="2">
    <source>
        <dbReference type="Proteomes" id="UP000004596"/>
    </source>
</evidence>
<proteinExistence type="predicted"/>
<organism evidence="1 2">
    <name type="scientific">Bacteroides intestinalis DSM 17393</name>
    <dbReference type="NCBI Taxonomy" id="471870"/>
    <lineage>
        <taxon>Bacteria</taxon>
        <taxon>Pseudomonadati</taxon>
        <taxon>Bacteroidota</taxon>
        <taxon>Bacteroidia</taxon>
        <taxon>Bacteroidales</taxon>
        <taxon>Bacteroidaceae</taxon>
        <taxon>Bacteroides</taxon>
    </lineage>
</organism>
<sequence>MGDRAWKDAGISLIVSVKIISLYYRNGCYRNVCYDNNINKCVLTC</sequence>
<protein>
    <submittedName>
        <fullName evidence="1">Uncharacterized protein</fullName>
    </submittedName>
</protein>
<dbReference type="EMBL" id="ABJL02000006">
    <property type="protein sequence ID" value="EDV07193.1"/>
    <property type="molecule type" value="Genomic_DNA"/>
</dbReference>
<accession>B3C769</accession>
<gene>
    <name evidence="1" type="ORF">BACINT_00760</name>
</gene>
<dbReference type="STRING" id="471870.BACINT_00760"/>
<evidence type="ECO:0000313" key="1">
    <source>
        <dbReference type="EMBL" id="EDV07193.1"/>
    </source>
</evidence>
<dbReference type="Proteomes" id="UP000004596">
    <property type="component" value="Unassembled WGS sequence"/>
</dbReference>